<organism evidence="1 2">
    <name type="scientific">Microctonus hyperodae</name>
    <name type="common">Parasitoid wasp</name>
    <dbReference type="NCBI Taxonomy" id="165561"/>
    <lineage>
        <taxon>Eukaryota</taxon>
        <taxon>Metazoa</taxon>
        <taxon>Ecdysozoa</taxon>
        <taxon>Arthropoda</taxon>
        <taxon>Hexapoda</taxon>
        <taxon>Insecta</taxon>
        <taxon>Pterygota</taxon>
        <taxon>Neoptera</taxon>
        <taxon>Endopterygota</taxon>
        <taxon>Hymenoptera</taxon>
        <taxon>Apocrita</taxon>
        <taxon>Ichneumonoidea</taxon>
        <taxon>Braconidae</taxon>
        <taxon>Euphorinae</taxon>
        <taxon>Microctonus</taxon>
    </lineage>
</organism>
<dbReference type="Proteomes" id="UP001168972">
    <property type="component" value="Unassembled WGS sequence"/>
</dbReference>
<dbReference type="AlphaFoldDB" id="A0AA39FZR3"/>
<evidence type="ECO:0000313" key="1">
    <source>
        <dbReference type="EMBL" id="KAK0178626.1"/>
    </source>
</evidence>
<reference evidence="1" key="1">
    <citation type="journal article" date="2023" name="bioRxiv">
        <title>Scaffold-level genome assemblies of two parasitoid biocontrol wasps reveal the parthenogenesis mechanism and an associated novel virus.</title>
        <authorList>
            <person name="Inwood S."/>
            <person name="Skelly J."/>
            <person name="Guhlin J."/>
            <person name="Harrop T."/>
            <person name="Goldson S."/>
            <person name="Dearden P."/>
        </authorList>
    </citation>
    <scope>NUCLEOTIDE SEQUENCE</scope>
    <source>
        <strain evidence="1">Lincoln</strain>
        <tissue evidence="1">Whole body</tissue>
    </source>
</reference>
<keyword evidence="2" id="KW-1185">Reference proteome</keyword>
<accession>A0AA39FZR3</accession>
<dbReference type="EMBL" id="JAQQBR010000004">
    <property type="protein sequence ID" value="KAK0178626.1"/>
    <property type="molecule type" value="Genomic_DNA"/>
</dbReference>
<sequence>MSGKRKGDRKKQEFEVALGIWVVGDEQGGMDSENGRCGRVELSCYRELLKPALRLPELRAKQEDSIALPY</sequence>
<name>A0AA39FZR3_MICHY</name>
<comment type="caution">
    <text evidence="1">The sequence shown here is derived from an EMBL/GenBank/DDBJ whole genome shotgun (WGS) entry which is preliminary data.</text>
</comment>
<gene>
    <name evidence="1" type="ORF">PV327_007502</name>
</gene>
<protein>
    <submittedName>
        <fullName evidence="1">Uncharacterized protein</fullName>
    </submittedName>
</protein>
<reference evidence="1" key="2">
    <citation type="submission" date="2023-03" db="EMBL/GenBank/DDBJ databases">
        <authorList>
            <person name="Inwood S.N."/>
            <person name="Skelly J.G."/>
            <person name="Guhlin J."/>
            <person name="Harrop T.W.R."/>
            <person name="Goldson S.G."/>
            <person name="Dearden P.K."/>
        </authorList>
    </citation>
    <scope>NUCLEOTIDE SEQUENCE</scope>
    <source>
        <strain evidence="1">Lincoln</strain>
        <tissue evidence="1">Whole body</tissue>
    </source>
</reference>
<evidence type="ECO:0000313" key="2">
    <source>
        <dbReference type="Proteomes" id="UP001168972"/>
    </source>
</evidence>
<proteinExistence type="predicted"/>